<keyword evidence="8 15" id="KW-0479">Metal-binding</keyword>
<feature type="binding site" evidence="15">
    <location>
        <position position="442"/>
    </location>
    <ligand>
        <name>GTP</name>
        <dbReference type="ChEBI" id="CHEBI:37565"/>
    </ligand>
</feature>
<comment type="similarity">
    <text evidence="15">Belongs to the GTP cyclohydrolase II family.</text>
</comment>
<dbReference type="NCBIfam" id="NF001591">
    <property type="entry name" value="PRK00393.1"/>
    <property type="match status" value="1"/>
</dbReference>
<comment type="similarity">
    <text evidence="6">In the C-terminal section; belongs to the GTP cyclohydrolase II family.</text>
</comment>
<comment type="cofactor">
    <cofactor evidence="15">
        <name>Zn(2+)</name>
        <dbReference type="ChEBI" id="CHEBI:29105"/>
    </cofactor>
    <text evidence="15">Binds 1 zinc ion per subunit.</text>
</comment>
<evidence type="ECO:0000256" key="8">
    <source>
        <dbReference type="ARBA" id="ARBA00022723"/>
    </source>
</evidence>
<comment type="similarity">
    <text evidence="5">In the N-terminal section; belongs to the DHBP synthase family.</text>
</comment>
<keyword evidence="11 15" id="KW-0862">Zinc</keyword>
<dbReference type="Gene3D" id="3.40.50.10990">
    <property type="entry name" value="GTP cyclohydrolase II"/>
    <property type="match status" value="1"/>
</dbReference>
<keyword evidence="9 15" id="KW-0547">Nucleotide-binding</keyword>
<dbReference type="Gene3D" id="3.90.870.10">
    <property type="entry name" value="DHBP synthase"/>
    <property type="match status" value="1"/>
</dbReference>
<evidence type="ECO:0000256" key="11">
    <source>
        <dbReference type="ARBA" id="ARBA00022833"/>
    </source>
</evidence>
<comment type="catalytic activity">
    <reaction evidence="14 15">
        <text>GTP + 4 H2O = 2,5-diamino-6-hydroxy-4-(5-phosphoribosylamino)-pyrimidine + formate + 2 phosphate + 3 H(+)</text>
        <dbReference type="Rhea" id="RHEA:23704"/>
        <dbReference type="ChEBI" id="CHEBI:15377"/>
        <dbReference type="ChEBI" id="CHEBI:15378"/>
        <dbReference type="ChEBI" id="CHEBI:15740"/>
        <dbReference type="ChEBI" id="CHEBI:37565"/>
        <dbReference type="ChEBI" id="CHEBI:43474"/>
        <dbReference type="ChEBI" id="CHEBI:58614"/>
        <dbReference type="EC" id="3.5.4.25"/>
    </reaction>
</comment>
<comment type="pathway">
    <text evidence="4">Cofactor biosynthesis; riboflavin biosynthesis; 2-hydroxy-3-oxobutyl phosphate from D-ribulose 5-phosphate: step 1/1.</text>
</comment>
<evidence type="ECO:0000256" key="14">
    <source>
        <dbReference type="ARBA" id="ARBA00049295"/>
    </source>
</evidence>
<dbReference type="GO" id="GO:0005525">
    <property type="term" value="F:GTP binding"/>
    <property type="evidence" value="ECO:0007669"/>
    <property type="project" value="UniProtKB-KW"/>
</dbReference>
<dbReference type="CDD" id="cd00641">
    <property type="entry name" value="GTP_cyclohydro2"/>
    <property type="match status" value="1"/>
</dbReference>
<evidence type="ECO:0000313" key="18">
    <source>
        <dbReference type="Proteomes" id="UP000316095"/>
    </source>
</evidence>
<name>A0A5C5XRU4_9PLAN</name>
<dbReference type="InterPro" id="IPR000926">
    <property type="entry name" value="RibA"/>
</dbReference>
<protein>
    <recommendedName>
        <fullName evidence="15">GTP cyclohydrolase-2</fullName>
        <ecNumber evidence="15">3.5.4.25</ecNumber>
    </recommendedName>
    <alternativeName>
        <fullName evidence="15">GTP cyclohydrolase II</fullName>
    </alternativeName>
</protein>
<evidence type="ECO:0000256" key="4">
    <source>
        <dbReference type="ARBA" id="ARBA00004904"/>
    </source>
</evidence>
<dbReference type="Pfam" id="PF00925">
    <property type="entry name" value="GTP_cyclohydro2"/>
    <property type="match status" value="1"/>
</dbReference>
<evidence type="ECO:0000313" key="17">
    <source>
        <dbReference type="EMBL" id="TWT64462.1"/>
    </source>
</evidence>
<evidence type="ECO:0000256" key="2">
    <source>
        <dbReference type="ARBA" id="ARBA00002284"/>
    </source>
</evidence>
<evidence type="ECO:0000256" key="5">
    <source>
        <dbReference type="ARBA" id="ARBA00005520"/>
    </source>
</evidence>
<feature type="binding site" evidence="15">
    <location>
        <position position="447"/>
    </location>
    <ligand>
        <name>GTP</name>
        <dbReference type="ChEBI" id="CHEBI:37565"/>
    </ligand>
</feature>
<feature type="domain" description="GTP cyclohydrolase II" evidence="16">
    <location>
        <begin position="297"/>
        <end position="464"/>
    </location>
</feature>
<feature type="active site" description="Nucleophile" evidence="15">
    <location>
        <position position="421"/>
    </location>
</feature>
<feature type="binding site" evidence="15">
    <location>
        <position position="347"/>
    </location>
    <ligand>
        <name>Zn(2+)</name>
        <dbReference type="ChEBI" id="CHEBI:29105"/>
        <note>catalytic</note>
    </ligand>
</feature>
<accession>A0A5C5XRU4</accession>
<dbReference type="UniPathway" id="UPA00275">
    <property type="reaction ID" value="UER00399"/>
</dbReference>
<feature type="binding site" evidence="15">
    <location>
        <position position="407"/>
    </location>
    <ligand>
        <name>GTP</name>
        <dbReference type="ChEBI" id="CHEBI:37565"/>
    </ligand>
</feature>
<dbReference type="Pfam" id="PF00926">
    <property type="entry name" value="DHBP_synthase"/>
    <property type="match status" value="1"/>
</dbReference>
<dbReference type="InterPro" id="IPR036144">
    <property type="entry name" value="RibA-like_sf"/>
</dbReference>
<sequence length="492" mass="54974">MLWDVLSSRFVNSFRHAKGYCLKMVPFLPHASVQYIHRVIPSKIITEIATVNLSFGNKLYISYRSAKLNRLLKASMISSPDENLDHDIEFDSIESALTAIKAGKMVIVVDASDRENEGDFICAAETITPQMVNFMLRQGGGVLCVPVIDETAQRLQLGFAAASQPNNTPHHTNFLIQVDHVDSGTGVSAENRARTIRELANPLSHHDDFLKPGHISPLLAKEGGVLRRAGHTEATIDLMRLAGMRPVGALIEILSPTGSGMATIEELKTMSVEFEMPMISISGLIHYRRQREQLIRRVVEVPIKTRDFGTPTFIGYKVEHEDQEPLAMVWGDLQSVEAPLIRMHSSCFTGDILGSLRCDCGDQLHMAMEMIQQEGAGAVVYLPQEGRGIGLTAKLQAYQLQDEGYDTYEANVKLGYKPDLRDFMVGLQILKDLGLTQIRLLTNNPKKTEAFEKWVDLKVIEQLPIIAPHDENRERYLATKRDKMGHVLPHKT</sequence>
<dbReference type="GO" id="GO:0009231">
    <property type="term" value="P:riboflavin biosynthetic process"/>
    <property type="evidence" value="ECO:0007669"/>
    <property type="project" value="UniProtKB-UniRule"/>
</dbReference>
<evidence type="ECO:0000256" key="13">
    <source>
        <dbReference type="ARBA" id="ARBA00043932"/>
    </source>
</evidence>
<dbReference type="SUPFAM" id="SSF142695">
    <property type="entry name" value="RibA-like"/>
    <property type="match status" value="1"/>
</dbReference>
<comment type="function">
    <text evidence="2">Catalyzes the conversion of D-ribulose 5-phosphate to formate and 3,4-dihydroxy-2-butanone 4-phosphate.</text>
</comment>
<feature type="binding site" evidence="15">
    <location>
        <position position="358"/>
    </location>
    <ligand>
        <name>Zn(2+)</name>
        <dbReference type="ChEBI" id="CHEBI:29105"/>
        <note>catalytic</note>
    </ligand>
</feature>
<feature type="binding site" evidence="15">
    <location>
        <position position="360"/>
    </location>
    <ligand>
        <name>Zn(2+)</name>
        <dbReference type="ChEBI" id="CHEBI:29105"/>
        <note>catalytic</note>
    </ligand>
</feature>
<keyword evidence="12 15" id="KW-0342">GTP-binding</keyword>
<comment type="catalytic activity">
    <reaction evidence="1">
        <text>D-ribulose 5-phosphate = (2S)-2-hydroxy-3-oxobutyl phosphate + formate + H(+)</text>
        <dbReference type="Rhea" id="RHEA:18457"/>
        <dbReference type="ChEBI" id="CHEBI:15378"/>
        <dbReference type="ChEBI" id="CHEBI:15740"/>
        <dbReference type="ChEBI" id="CHEBI:58121"/>
        <dbReference type="ChEBI" id="CHEBI:58830"/>
        <dbReference type="EC" id="4.1.99.12"/>
    </reaction>
</comment>
<organism evidence="17 18">
    <name type="scientific">Rubinisphaera italica</name>
    <dbReference type="NCBI Taxonomy" id="2527969"/>
    <lineage>
        <taxon>Bacteria</taxon>
        <taxon>Pseudomonadati</taxon>
        <taxon>Planctomycetota</taxon>
        <taxon>Planctomycetia</taxon>
        <taxon>Planctomycetales</taxon>
        <taxon>Planctomycetaceae</taxon>
        <taxon>Rubinisphaera</taxon>
    </lineage>
</organism>
<comment type="caution">
    <text evidence="17">The sequence shown here is derived from an EMBL/GenBank/DDBJ whole genome shotgun (WGS) entry which is preliminary data.</text>
</comment>
<evidence type="ECO:0000256" key="12">
    <source>
        <dbReference type="ARBA" id="ARBA00023134"/>
    </source>
</evidence>
<evidence type="ECO:0000259" key="16">
    <source>
        <dbReference type="Pfam" id="PF00925"/>
    </source>
</evidence>
<keyword evidence="10 15" id="KW-0378">Hydrolase</keyword>
<gene>
    <name evidence="17" type="primary">ribBA</name>
    <name evidence="15" type="synonym">ribA</name>
    <name evidence="17" type="ORF">Pan54_52260</name>
</gene>
<dbReference type="InterPro" id="IPR032677">
    <property type="entry name" value="GTP_cyclohydro_II"/>
</dbReference>
<dbReference type="GO" id="GO:0008270">
    <property type="term" value="F:zinc ion binding"/>
    <property type="evidence" value="ECO:0007669"/>
    <property type="project" value="UniProtKB-UniRule"/>
</dbReference>
<feature type="binding site" evidence="15">
    <location>
        <begin position="385"/>
        <end position="387"/>
    </location>
    <ligand>
        <name>GTP</name>
        <dbReference type="ChEBI" id="CHEBI:37565"/>
    </ligand>
</feature>
<dbReference type="GO" id="GO:0005829">
    <property type="term" value="C:cytosol"/>
    <property type="evidence" value="ECO:0007669"/>
    <property type="project" value="TreeGrafter"/>
</dbReference>
<reference evidence="17 18" key="1">
    <citation type="submission" date="2019-02" db="EMBL/GenBank/DDBJ databases">
        <title>Deep-cultivation of Planctomycetes and their phenomic and genomic characterization uncovers novel biology.</title>
        <authorList>
            <person name="Wiegand S."/>
            <person name="Jogler M."/>
            <person name="Boedeker C."/>
            <person name="Pinto D."/>
            <person name="Vollmers J."/>
            <person name="Rivas-Marin E."/>
            <person name="Kohn T."/>
            <person name="Peeters S.H."/>
            <person name="Heuer A."/>
            <person name="Rast P."/>
            <person name="Oberbeckmann S."/>
            <person name="Bunk B."/>
            <person name="Jeske O."/>
            <person name="Meyerdierks A."/>
            <person name="Storesund J.E."/>
            <person name="Kallscheuer N."/>
            <person name="Luecker S."/>
            <person name="Lage O.M."/>
            <person name="Pohl T."/>
            <person name="Merkel B.J."/>
            <person name="Hornburger P."/>
            <person name="Mueller R.-W."/>
            <person name="Bruemmer F."/>
            <person name="Labrenz M."/>
            <person name="Spormann A.M."/>
            <person name="Op Den Camp H."/>
            <person name="Overmann J."/>
            <person name="Amann R."/>
            <person name="Jetten M.S.M."/>
            <person name="Mascher T."/>
            <person name="Medema M.H."/>
            <person name="Devos D.P."/>
            <person name="Kaster A.-K."/>
            <person name="Ovreas L."/>
            <person name="Rohde M."/>
            <person name="Galperin M.Y."/>
            <person name="Jogler C."/>
        </authorList>
    </citation>
    <scope>NUCLEOTIDE SEQUENCE [LARGE SCALE GENOMIC DNA]</scope>
    <source>
        <strain evidence="17 18">Pan54</strain>
    </source>
</reference>
<feature type="active site" description="Proton acceptor" evidence="15">
    <location>
        <position position="419"/>
    </location>
</feature>
<dbReference type="PANTHER" id="PTHR21327">
    <property type="entry name" value="GTP CYCLOHYDROLASE II-RELATED"/>
    <property type="match status" value="1"/>
</dbReference>
<dbReference type="EC" id="3.5.4.25" evidence="15"/>
<dbReference type="InterPro" id="IPR000422">
    <property type="entry name" value="DHBP_synthase_RibB"/>
</dbReference>
<evidence type="ECO:0000256" key="7">
    <source>
        <dbReference type="ARBA" id="ARBA00022619"/>
    </source>
</evidence>
<dbReference type="GO" id="GO:0008686">
    <property type="term" value="F:3,4-dihydroxy-2-butanone-4-phosphate synthase activity"/>
    <property type="evidence" value="ECO:0007669"/>
    <property type="project" value="UniProtKB-EC"/>
</dbReference>
<dbReference type="InterPro" id="IPR017945">
    <property type="entry name" value="DHBP_synth_RibB-like_a/b_dom"/>
</dbReference>
<comment type="pathway">
    <text evidence="3 15">Cofactor biosynthesis; riboflavin biosynthesis; 5-amino-6-(D-ribitylamino)uracil from GTP: step 1/4.</text>
</comment>
<comment type="function">
    <text evidence="13 15">Catalyzes the conversion of GTP to 2,5-diamino-6-ribosylamino-4(3H)-pyrimidinone 5'-phosphate (DARP), formate and pyrophosphate.</text>
</comment>
<evidence type="ECO:0000256" key="3">
    <source>
        <dbReference type="ARBA" id="ARBA00004853"/>
    </source>
</evidence>
<keyword evidence="18" id="KW-1185">Reference proteome</keyword>
<evidence type="ECO:0000256" key="15">
    <source>
        <dbReference type="HAMAP-Rule" id="MF_00179"/>
    </source>
</evidence>
<evidence type="ECO:0000256" key="6">
    <source>
        <dbReference type="ARBA" id="ARBA00008976"/>
    </source>
</evidence>
<dbReference type="EMBL" id="SJPG01000001">
    <property type="protein sequence ID" value="TWT64462.1"/>
    <property type="molecule type" value="Genomic_DNA"/>
</dbReference>
<dbReference type="PANTHER" id="PTHR21327:SF18">
    <property type="entry name" value="3,4-DIHYDROXY-2-BUTANONE 4-PHOSPHATE SYNTHASE"/>
    <property type="match status" value="1"/>
</dbReference>
<proteinExistence type="inferred from homology"/>
<evidence type="ECO:0000256" key="10">
    <source>
        <dbReference type="ARBA" id="ARBA00022801"/>
    </source>
</evidence>
<dbReference type="AlphaFoldDB" id="A0A5C5XRU4"/>
<dbReference type="FunFam" id="3.40.50.10990:FF:000001">
    <property type="entry name" value="Riboflavin biosynthesis protein RibBA"/>
    <property type="match status" value="1"/>
</dbReference>
<dbReference type="NCBIfam" id="TIGR00505">
    <property type="entry name" value="ribA"/>
    <property type="match status" value="1"/>
</dbReference>
<dbReference type="HAMAP" id="MF_00179">
    <property type="entry name" value="RibA"/>
    <property type="match status" value="1"/>
</dbReference>
<feature type="binding site" evidence="15">
    <location>
        <position position="363"/>
    </location>
    <ligand>
        <name>GTP</name>
        <dbReference type="ChEBI" id="CHEBI:37565"/>
    </ligand>
</feature>
<dbReference type="NCBIfam" id="TIGR00506">
    <property type="entry name" value="ribB"/>
    <property type="match status" value="1"/>
</dbReference>
<evidence type="ECO:0000256" key="1">
    <source>
        <dbReference type="ARBA" id="ARBA00000141"/>
    </source>
</evidence>
<feature type="binding site" evidence="15">
    <location>
        <begin position="342"/>
        <end position="346"/>
    </location>
    <ligand>
        <name>GTP</name>
        <dbReference type="ChEBI" id="CHEBI:37565"/>
    </ligand>
</feature>
<dbReference type="SUPFAM" id="SSF55821">
    <property type="entry name" value="YrdC/RibB"/>
    <property type="match status" value="1"/>
</dbReference>
<dbReference type="GO" id="GO:0003935">
    <property type="term" value="F:GTP cyclohydrolase II activity"/>
    <property type="evidence" value="ECO:0007669"/>
    <property type="project" value="UniProtKB-UniRule"/>
</dbReference>
<dbReference type="Proteomes" id="UP000316095">
    <property type="component" value="Unassembled WGS sequence"/>
</dbReference>
<keyword evidence="7 15" id="KW-0686">Riboflavin biosynthesis</keyword>
<evidence type="ECO:0000256" key="9">
    <source>
        <dbReference type="ARBA" id="ARBA00022741"/>
    </source>
</evidence>